<proteinExistence type="predicted"/>
<accession>A0A1B6NWM3</accession>
<protein>
    <submittedName>
        <fullName evidence="1">Uncharacterized protein</fullName>
    </submittedName>
</protein>
<sequence length="73" mass="8348">MPFSSYFFLFARSVHTACFYHQHQPIFSLSFSDNKVAIPFSIIDNAAFTLSPRLSSNFTLSSMLCTNLCFIHM</sequence>
<organism evidence="1">
    <name type="scientific">marine sediment metagenome</name>
    <dbReference type="NCBI Taxonomy" id="412755"/>
    <lineage>
        <taxon>unclassified sequences</taxon>
        <taxon>metagenomes</taxon>
        <taxon>ecological metagenomes</taxon>
    </lineage>
</organism>
<name>A0A1B6NWM3_9ZZZZ</name>
<reference evidence="1" key="1">
    <citation type="submission" date="2013-11" db="EMBL/GenBank/DDBJ databases">
        <title>Microbial diversity, functional groups and degradation webs in Northern and Southern Mediterranean and Red Sea marine crude oil polluted sites.</title>
        <authorList>
            <person name="Daffonchio D."/>
            <person name="Mapelli F."/>
            <person name="Ferrer M."/>
            <person name="Richter M."/>
            <person name="Cherif A."/>
            <person name="Malkawi H.I."/>
            <person name="Yakimov M.M."/>
            <person name="Abdel-Fattah Y.R."/>
            <person name="Blaghen M."/>
            <person name="Golyshin P.N."/>
            <person name="Kalogerakis N."/>
            <person name="Boon N."/>
            <person name="Magagnini M."/>
            <person name="Fava F."/>
        </authorList>
    </citation>
    <scope>NUCLEOTIDE SEQUENCE</scope>
</reference>
<dbReference type="AlphaFoldDB" id="A0A1B6NWM3"/>
<evidence type="ECO:0000313" key="1">
    <source>
        <dbReference type="EMBL" id="KTF07849.1"/>
    </source>
</evidence>
<gene>
    <name evidence="1" type="ORF">MGSAQ_000654</name>
</gene>
<comment type="caution">
    <text evidence="1">The sequence shown here is derived from an EMBL/GenBank/DDBJ whole genome shotgun (WGS) entry which is preliminary data.</text>
</comment>
<dbReference type="EMBL" id="AYSL01000302">
    <property type="protein sequence ID" value="KTF07849.1"/>
    <property type="molecule type" value="Genomic_DNA"/>
</dbReference>